<comment type="caution">
    <text evidence="1">The sequence shown here is derived from an EMBL/GenBank/DDBJ whole genome shotgun (WGS) entry which is preliminary data.</text>
</comment>
<keyword evidence="2" id="KW-1185">Reference proteome</keyword>
<gene>
    <name evidence="1" type="ORF">TSAR_003400</name>
</gene>
<accession>A0A232EV59</accession>
<dbReference type="EMBL" id="NNAY01002057">
    <property type="protein sequence ID" value="OXU22217.1"/>
    <property type="molecule type" value="Genomic_DNA"/>
</dbReference>
<dbReference type="Proteomes" id="UP000215335">
    <property type="component" value="Unassembled WGS sequence"/>
</dbReference>
<name>A0A232EV59_9HYME</name>
<sequence>MVAWVKSCLGLKAVNSHKCKTFYENQRSFSYS</sequence>
<evidence type="ECO:0000313" key="2">
    <source>
        <dbReference type="Proteomes" id="UP000215335"/>
    </source>
</evidence>
<dbReference type="AlphaFoldDB" id="A0A232EV59"/>
<reference evidence="1 2" key="1">
    <citation type="journal article" date="2017" name="Curr. Biol.">
        <title>The Evolution of Venom by Co-option of Single-Copy Genes.</title>
        <authorList>
            <person name="Martinson E.O."/>
            <person name="Mrinalini"/>
            <person name="Kelkar Y.D."/>
            <person name="Chang C.H."/>
            <person name="Werren J.H."/>
        </authorList>
    </citation>
    <scope>NUCLEOTIDE SEQUENCE [LARGE SCALE GENOMIC DNA]</scope>
    <source>
        <strain evidence="1 2">Alberta</strain>
        <tissue evidence="1">Whole body</tissue>
    </source>
</reference>
<organism evidence="1 2">
    <name type="scientific">Trichomalopsis sarcophagae</name>
    <dbReference type="NCBI Taxonomy" id="543379"/>
    <lineage>
        <taxon>Eukaryota</taxon>
        <taxon>Metazoa</taxon>
        <taxon>Ecdysozoa</taxon>
        <taxon>Arthropoda</taxon>
        <taxon>Hexapoda</taxon>
        <taxon>Insecta</taxon>
        <taxon>Pterygota</taxon>
        <taxon>Neoptera</taxon>
        <taxon>Endopterygota</taxon>
        <taxon>Hymenoptera</taxon>
        <taxon>Apocrita</taxon>
        <taxon>Proctotrupomorpha</taxon>
        <taxon>Chalcidoidea</taxon>
        <taxon>Pteromalidae</taxon>
        <taxon>Pteromalinae</taxon>
        <taxon>Trichomalopsis</taxon>
    </lineage>
</organism>
<proteinExistence type="predicted"/>
<evidence type="ECO:0000313" key="1">
    <source>
        <dbReference type="EMBL" id="OXU22217.1"/>
    </source>
</evidence>
<protein>
    <submittedName>
        <fullName evidence="1">Uncharacterized protein</fullName>
    </submittedName>
</protein>